<evidence type="ECO:0000313" key="2">
    <source>
        <dbReference type="Proteomes" id="UP001362999"/>
    </source>
</evidence>
<name>A0AAW0BFS6_9AGAR</name>
<dbReference type="AlphaFoldDB" id="A0AAW0BFS6"/>
<dbReference type="EMBL" id="JAWWNJ010000034">
    <property type="protein sequence ID" value="KAK7024769.1"/>
    <property type="molecule type" value="Genomic_DNA"/>
</dbReference>
<keyword evidence="2" id="KW-1185">Reference proteome</keyword>
<protein>
    <recommendedName>
        <fullName evidence="3">F-box domain-containing protein</fullName>
    </recommendedName>
</protein>
<comment type="caution">
    <text evidence="1">The sequence shown here is derived from an EMBL/GenBank/DDBJ whole genome shotgun (WGS) entry which is preliminary data.</text>
</comment>
<proteinExistence type="predicted"/>
<accession>A0AAW0BFS6</accession>
<dbReference type="Proteomes" id="UP001362999">
    <property type="component" value="Unassembled WGS sequence"/>
</dbReference>
<dbReference type="Gene3D" id="3.80.10.10">
    <property type="entry name" value="Ribonuclease Inhibitor"/>
    <property type="match status" value="1"/>
</dbReference>
<organism evidence="1 2">
    <name type="scientific">Favolaschia claudopus</name>
    <dbReference type="NCBI Taxonomy" id="2862362"/>
    <lineage>
        <taxon>Eukaryota</taxon>
        <taxon>Fungi</taxon>
        <taxon>Dikarya</taxon>
        <taxon>Basidiomycota</taxon>
        <taxon>Agaricomycotina</taxon>
        <taxon>Agaricomycetes</taxon>
        <taxon>Agaricomycetidae</taxon>
        <taxon>Agaricales</taxon>
        <taxon>Marasmiineae</taxon>
        <taxon>Mycenaceae</taxon>
        <taxon>Favolaschia</taxon>
    </lineage>
</organism>
<evidence type="ECO:0000313" key="1">
    <source>
        <dbReference type="EMBL" id="KAK7024769.1"/>
    </source>
</evidence>
<evidence type="ECO:0008006" key="3">
    <source>
        <dbReference type="Google" id="ProtNLM"/>
    </source>
</evidence>
<reference evidence="1 2" key="1">
    <citation type="journal article" date="2024" name="J Genomics">
        <title>Draft genome sequencing and assembly of Favolaschia claudopus CIRM-BRFM 2984 isolated from oak limbs.</title>
        <authorList>
            <person name="Navarro D."/>
            <person name="Drula E."/>
            <person name="Chaduli D."/>
            <person name="Cazenave R."/>
            <person name="Ahrendt S."/>
            <person name="Wang J."/>
            <person name="Lipzen A."/>
            <person name="Daum C."/>
            <person name="Barry K."/>
            <person name="Grigoriev I.V."/>
            <person name="Favel A."/>
            <person name="Rosso M.N."/>
            <person name="Martin F."/>
        </authorList>
    </citation>
    <scope>NUCLEOTIDE SEQUENCE [LARGE SCALE GENOMIC DNA]</scope>
    <source>
        <strain evidence="1 2">CIRM-BRFM 2984</strain>
    </source>
</reference>
<dbReference type="SUPFAM" id="SSF52047">
    <property type="entry name" value="RNI-like"/>
    <property type="match status" value="1"/>
</dbReference>
<sequence length="497" mass="56814">MSMMSDSHSKLLDLYPVWESNDPPDEQDVPFIEQSLAAALNRLAVLKAEKDKILQKVATPHSMDLPLHLEARTKQLDGAPRIPALDRTIRLQKCVINAHKSILSAVRRLPPEILGEIFYLALPARADWFYSDISEPVPGSPWLLSHVCRKWRAAVRGNALLWSNIRVDTIKLHSRLFHSFFEQRDRRGLETQIALSANTPLSVDLWITRAIKPDSPKLPKFFEIVFGQSNRWKQLNVRWSGDPPSLYLLSSITGQLPHLQRLIFHPHGLFDPLPAELHALFAVAPALREVLLTGNDFMVPSPPLDLPWHQLERLRMCSNQAYIVQNLPKAVNLLDCAIAPTPIPLLLPNVRRLTLCDAKPDWLKLDTPLLEHLHLQACTDIVFQIMIRPMSNLRSLKLTNIVSDDPNSLFTVLRNLPAISHLELYFEAWNMNSAPHDKQYAFAVSFAAAMKISHESTTSNLCPRLISLRLVFPHLFHYPQPDELYHSFFEMVQSRWR</sequence>
<dbReference type="InterPro" id="IPR032675">
    <property type="entry name" value="LRR_dom_sf"/>
</dbReference>
<feature type="non-terminal residue" evidence="1">
    <location>
        <position position="497"/>
    </location>
</feature>
<gene>
    <name evidence="1" type="ORF">R3P38DRAFT_2707676</name>
</gene>